<evidence type="ECO:0000256" key="1">
    <source>
        <dbReference type="SAM" id="Phobius"/>
    </source>
</evidence>
<protein>
    <submittedName>
        <fullName evidence="3">Uncharacterized protein</fullName>
    </submittedName>
</protein>
<name>A0ABD3XKJ0_SINWO</name>
<keyword evidence="1" id="KW-0812">Transmembrane</keyword>
<accession>A0ABD3XKJ0</accession>
<dbReference type="EMBL" id="JBJQND010000002">
    <property type="protein sequence ID" value="KAL3885562.1"/>
    <property type="molecule type" value="Genomic_DNA"/>
</dbReference>
<reference evidence="3 4" key="1">
    <citation type="submission" date="2024-11" db="EMBL/GenBank/DDBJ databases">
        <title>Chromosome-level genome assembly of the freshwater bivalve Anodonta woodiana.</title>
        <authorList>
            <person name="Chen X."/>
        </authorList>
    </citation>
    <scope>NUCLEOTIDE SEQUENCE [LARGE SCALE GENOMIC DNA]</scope>
    <source>
        <strain evidence="3">MN2024</strain>
        <tissue evidence="3">Gills</tissue>
    </source>
</reference>
<dbReference type="AlphaFoldDB" id="A0ABD3XKJ0"/>
<evidence type="ECO:0000313" key="2">
    <source>
        <dbReference type="EMBL" id="KAL3885549.1"/>
    </source>
</evidence>
<keyword evidence="4" id="KW-1185">Reference proteome</keyword>
<gene>
    <name evidence="2" type="ORF">ACJMK2_025600</name>
    <name evidence="3" type="ORF">ACJMK2_025613</name>
</gene>
<feature type="transmembrane region" description="Helical" evidence="1">
    <location>
        <begin position="16"/>
        <end position="34"/>
    </location>
</feature>
<comment type="caution">
    <text evidence="3">The sequence shown here is derived from an EMBL/GenBank/DDBJ whole genome shotgun (WGS) entry which is preliminary data.</text>
</comment>
<proteinExistence type="predicted"/>
<keyword evidence="1" id="KW-1133">Transmembrane helix</keyword>
<dbReference type="Proteomes" id="UP001634394">
    <property type="component" value="Unassembled WGS sequence"/>
</dbReference>
<organism evidence="3 4">
    <name type="scientific">Sinanodonta woodiana</name>
    <name type="common">Chinese pond mussel</name>
    <name type="synonym">Anodonta woodiana</name>
    <dbReference type="NCBI Taxonomy" id="1069815"/>
    <lineage>
        <taxon>Eukaryota</taxon>
        <taxon>Metazoa</taxon>
        <taxon>Spiralia</taxon>
        <taxon>Lophotrochozoa</taxon>
        <taxon>Mollusca</taxon>
        <taxon>Bivalvia</taxon>
        <taxon>Autobranchia</taxon>
        <taxon>Heteroconchia</taxon>
        <taxon>Palaeoheterodonta</taxon>
        <taxon>Unionida</taxon>
        <taxon>Unionoidea</taxon>
        <taxon>Unionidae</taxon>
        <taxon>Unioninae</taxon>
        <taxon>Sinanodonta</taxon>
    </lineage>
</organism>
<sequence length="64" mass="7165">MVDIGSGPVKESIDNTVFIIPGIIIGFLVTYVNYKIVSSSWCTETLKCRNAVETPEHNIDYIIF</sequence>
<keyword evidence="1" id="KW-0472">Membrane</keyword>
<dbReference type="EMBL" id="JBJQND010000002">
    <property type="protein sequence ID" value="KAL3885549.1"/>
    <property type="molecule type" value="Genomic_DNA"/>
</dbReference>
<evidence type="ECO:0000313" key="3">
    <source>
        <dbReference type="EMBL" id="KAL3885562.1"/>
    </source>
</evidence>
<evidence type="ECO:0000313" key="4">
    <source>
        <dbReference type="Proteomes" id="UP001634394"/>
    </source>
</evidence>